<organism evidence="2 3">
    <name type="scientific">Neptunicoccus cionae</name>
    <dbReference type="NCBI Taxonomy" id="2035344"/>
    <lineage>
        <taxon>Bacteria</taxon>
        <taxon>Pseudomonadati</taxon>
        <taxon>Pseudomonadota</taxon>
        <taxon>Alphaproteobacteria</taxon>
        <taxon>Rhodobacterales</taxon>
        <taxon>Paracoccaceae</taxon>
        <taxon>Neptunicoccus</taxon>
    </lineage>
</organism>
<sequence length="908" mass="96208">MMMGETKPNFALDLSNEGVALWHRAGGGGWTVLGHVPLDAPDLSAQVRALRDQALSNGAGNARQRRTVVRVPRSEVMLSKVSLGVFEDEAAERHGLRQIEKISPLPMDEIVFDMGEKGFGNMAPVGIVARQTLQEAEDFAKTHGFDTLYFTTEYSEREFHREPRFYLTDQTVASKPLWFAPWVAAASVGLAIGYFGYSQITSDASGYDAPPAVAAVEQSTGTEVSGDTGQQTAALSLDANTAAPSEAVSTPEPQEEAVADKPEVEDESEVADTTQQLALQDIAPNLPFVRIALNAPAQTTYPELSTKAVPRNTATDRPYIIRLQTEESVSPAVVGDSKLVKTSSLQIAEARRDLPEVAVNDEIVEIIQSDMALAIYAPTEPETPVRLAALTLPSRSFDPILLGNLPAVDRDAAPVPDAAQKPAARPVRPPSTITAEPGTLTPTKEGTPGPEYIMIFAGKPAQTPPDRPGSAIPADPLTGFTPRLRPDTLDVPETAVEEPAAEALLAENTAPQETTPQTILDLADPALRPYRARVRPSDLDVPEPGPAFGPPTIAQLADPALRPLRAKLRPATLDVPDQVAVTSPEPAPVSEVIATPAAETESDAPTLETTVAEIADEADVDAETAAIARTEAQEAIESATSLALANPALRPLVRPTDLAEDLEVATPENPATDEATEDAVVDTVEQPEAPTLTALADPALAGVKARNRPTNLRVLTPFEMDGLVALADPALAGKKSRSRPSALRVIAPEPEPEPEAEILVASTQPQNTIASASRFAIDQSPQPKARPARLDRVVKRVAAAEPRATGGNTKTTAQTPKAAVGTVKAPPTPTRTSVANAATERSKFRSSRLSLVGVFGTPSARRALVRTSTGRYVKVKAGDSLGGWRVSAIGADSLRIKKGSRDQVLKIP</sequence>
<protein>
    <submittedName>
        <fullName evidence="2">Uncharacterized protein</fullName>
    </submittedName>
</protein>
<feature type="compositionally biased region" description="Polar residues" evidence="1">
    <location>
        <begin position="239"/>
        <end position="252"/>
    </location>
</feature>
<dbReference type="EMBL" id="BMKA01000001">
    <property type="protein sequence ID" value="GGA09542.1"/>
    <property type="molecule type" value="Genomic_DNA"/>
</dbReference>
<feature type="region of interest" description="Disordered" evidence="1">
    <location>
        <begin position="416"/>
        <end position="448"/>
    </location>
</feature>
<gene>
    <name evidence="2" type="ORF">GCM10011498_06950</name>
</gene>
<dbReference type="RefSeq" id="WP_188670936.1">
    <property type="nucleotide sequence ID" value="NZ_BMKA01000001.1"/>
</dbReference>
<feature type="compositionally biased region" description="Polar residues" evidence="1">
    <location>
        <begin position="806"/>
        <end position="815"/>
    </location>
</feature>
<comment type="caution">
    <text evidence="2">The sequence shown here is derived from an EMBL/GenBank/DDBJ whole genome shotgun (WGS) entry which is preliminary data.</text>
</comment>
<evidence type="ECO:0000256" key="1">
    <source>
        <dbReference type="SAM" id="MobiDB-lite"/>
    </source>
</evidence>
<accession>A0A916VMS8</accession>
<keyword evidence="3" id="KW-1185">Reference proteome</keyword>
<reference evidence="2" key="1">
    <citation type="journal article" date="2014" name="Int. J. Syst. Evol. Microbiol.">
        <title>Complete genome sequence of Corynebacterium casei LMG S-19264T (=DSM 44701T), isolated from a smear-ripened cheese.</title>
        <authorList>
            <consortium name="US DOE Joint Genome Institute (JGI-PGF)"/>
            <person name="Walter F."/>
            <person name="Albersmeier A."/>
            <person name="Kalinowski J."/>
            <person name="Ruckert C."/>
        </authorList>
    </citation>
    <scope>NUCLEOTIDE SEQUENCE</scope>
    <source>
        <strain evidence="2">CGMCC 1.15880</strain>
    </source>
</reference>
<feature type="region of interest" description="Disordered" evidence="1">
    <location>
        <begin position="239"/>
        <end position="273"/>
    </location>
</feature>
<reference evidence="2" key="2">
    <citation type="submission" date="2020-09" db="EMBL/GenBank/DDBJ databases">
        <authorList>
            <person name="Sun Q."/>
            <person name="Zhou Y."/>
        </authorList>
    </citation>
    <scope>NUCLEOTIDE SEQUENCE</scope>
    <source>
        <strain evidence="2">CGMCC 1.15880</strain>
    </source>
</reference>
<name>A0A916VMS8_9RHOB</name>
<dbReference type="Proteomes" id="UP000628017">
    <property type="component" value="Unassembled WGS sequence"/>
</dbReference>
<feature type="compositionally biased region" description="Acidic residues" evidence="1">
    <location>
        <begin position="253"/>
        <end position="270"/>
    </location>
</feature>
<evidence type="ECO:0000313" key="3">
    <source>
        <dbReference type="Proteomes" id="UP000628017"/>
    </source>
</evidence>
<dbReference type="AlphaFoldDB" id="A0A916VMS8"/>
<feature type="region of interest" description="Disordered" evidence="1">
    <location>
        <begin position="802"/>
        <end position="832"/>
    </location>
</feature>
<proteinExistence type="predicted"/>
<evidence type="ECO:0000313" key="2">
    <source>
        <dbReference type="EMBL" id="GGA09542.1"/>
    </source>
</evidence>